<reference evidence="2" key="1">
    <citation type="journal article" date="2021" name="Curr. Microbiol.">
        <title>Complete genome of nocamycin-producing strain Saccharothrix syringae NRRL B-16468 reveals the biosynthetic potential for secondary metabolites.</title>
        <authorList>
            <person name="Mo X."/>
            <person name="Yang S."/>
        </authorList>
    </citation>
    <scope>NUCLEOTIDE SEQUENCE [LARGE SCALE GENOMIC DNA]</scope>
    <source>
        <strain evidence="2">ATCC 51364 / DSM 43886 / JCM 6844 / KCTC 9398 / NBRC 14523 / NRRL B-16468 / INA 2240</strain>
    </source>
</reference>
<dbReference type="RefSeq" id="WP_033434909.1">
    <property type="nucleotide sequence ID" value="NZ_CP034550.1"/>
</dbReference>
<dbReference type="AlphaFoldDB" id="A0A5Q0H3E2"/>
<evidence type="ECO:0000313" key="2">
    <source>
        <dbReference type="Proteomes" id="UP000325787"/>
    </source>
</evidence>
<protein>
    <submittedName>
        <fullName evidence="1">Uncharacterized protein</fullName>
    </submittedName>
</protein>
<dbReference type="Proteomes" id="UP000325787">
    <property type="component" value="Chromosome"/>
</dbReference>
<evidence type="ECO:0000313" key="1">
    <source>
        <dbReference type="EMBL" id="QFZ20435.1"/>
    </source>
</evidence>
<dbReference type="OrthoDB" id="3693098at2"/>
<sequence length="117" mass="12842">MNDEIAVRAFPALAGLIAIRDAGWRFVHQGLVDGVPTRLDGFRLWPDGWHDAIRVRGDTDAMALRGDGDEPPGIVWERTGSLSHVVEGLLSLSAPHQRFAPRLLVASAPTLWTPWTP</sequence>
<name>A0A5Q0H3E2_SACSY</name>
<dbReference type="KEGG" id="ssyi:EKG83_26140"/>
<gene>
    <name evidence="1" type="ORF">EKG83_26140</name>
</gene>
<accession>A0A5Q0H3E2</accession>
<organism evidence="1 2">
    <name type="scientific">Saccharothrix syringae</name>
    <name type="common">Nocardiopsis syringae</name>
    <dbReference type="NCBI Taxonomy" id="103733"/>
    <lineage>
        <taxon>Bacteria</taxon>
        <taxon>Bacillati</taxon>
        <taxon>Actinomycetota</taxon>
        <taxon>Actinomycetes</taxon>
        <taxon>Pseudonocardiales</taxon>
        <taxon>Pseudonocardiaceae</taxon>
        <taxon>Saccharothrix</taxon>
    </lineage>
</organism>
<proteinExistence type="predicted"/>
<keyword evidence="2" id="KW-1185">Reference proteome</keyword>
<dbReference type="EMBL" id="CP034550">
    <property type="protein sequence ID" value="QFZ20435.1"/>
    <property type="molecule type" value="Genomic_DNA"/>
</dbReference>